<feature type="region of interest" description="Disordered" evidence="9">
    <location>
        <begin position="42"/>
        <end position="80"/>
    </location>
</feature>
<feature type="region of interest" description="Disordered" evidence="9">
    <location>
        <begin position="2547"/>
        <end position="2584"/>
    </location>
</feature>
<proteinExistence type="predicted"/>
<dbReference type="GO" id="GO:0015074">
    <property type="term" value="P:DNA integration"/>
    <property type="evidence" value="ECO:0007669"/>
    <property type="project" value="InterPro"/>
</dbReference>
<dbReference type="PROSITE" id="PS50994">
    <property type="entry name" value="INTEGRASE"/>
    <property type="match status" value="1"/>
</dbReference>
<dbReference type="GO" id="GO:0008270">
    <property type="term" value="F:zinc ion binding"/>
    <property type="evidence" value="ECO:0007669"/>
    <property type="project" value="UniProtKB-KW"/>
</dbReference>
<feature type="region of interest" description="Disordered" evidence="9">
    <location>
        <begin position="361"/>
        <end position="432"/>
    </location>
</feature>
<dbReference type="InterPro" id="IPR005162">
    <property type="entry name" value="Retrotrans_gag_dom"/>
</dbReference>
<dbReference type="Pfam" id="PF17921">
    <property type="entry name" value="Integrase_H2C2"/>
    <property type="match status" value="1"/>
</dbReference>
<dbReference type="Pfam" id="PF00078">
    <property type="entry name" value="RVT_1"/>
    <property type="match status" value="1"/>
</dbReference>
<dbReference type="CDD" id="cd00303">
    <property type="entry name" value="retropepsin_like"/>
    <property type="match status" value="1"/>
</dbReference>
<dbReference type="Pfam" id="PF17917">
    <property type="entry name" value="RT_RNaseH"/>
    <property type="match status" value="1"/>
</dbReference>
<dbReference type="Pfam" id="PF03078">
    <property type="entry name" value="ATHILA"/>
    <property type="match status" value="1"/>
</dbReference>
<dbReference type="InterPro" id="IPR000477">
    <property type="entry name" value="RT_dom"/>
</dbReference>
<dbReference type="CDD" id="cd01647">
    <property type="entry name" value="RT_LTR"/>
    <property type="match status" value="1"/>
</dbReference>
<evidence type="ECO:0000313" key="13">
    <source>
        <dbReference type="Proteomes" id="UP000694240"/>
    </source>
</evidence>
<dbReference type="InterPro" id="IPR001878">
    <property type="entry name" value="Znf_CCHC"/>
</dbReference>
<dbReference type="InterPro" id="IPR041373">
    <property type="entry name" value="RT_RNaseH"/>
</dbReference>
<protein>
    <submittedName>
        <fullName evidence="12">Reverse transcriptase domain</fullName>
    </submittedName>
</protein>
<evidence type="ECO:0000256" key="8">
    <source>
        <dbReference type="SAM" id="Coils"/>
    </source>
</evidence>
<keyword evidence="5" id="KW-0378">Hydrolase</keyword>
<accession>A0A8T2C9D0</accession>
<dbReference type="FunFam" id="3.10.20.370:FF:000001">
    <property type="entry name" value="Retrovirus-related Pol polyprotein from transposon 17.6-like protein"/>
    <property type="match status" value="1"/>
</dbReference>
<dbReference type="GO" id="GO:0003676">
    <property type="term" value="F:nucleic acid binding"/>
    <property type="evidence" value="ECO:0007669"/>
    <property type="project" value="InterPro"/>
</dbReference>
<feature type="domain" description="CCHC-type" evidence="10">
    <location>
        <begin position="2917"/>
        <end position="2932"/>
    </location>
</feature>
<reference evidence="12 13" key="1">
    <citation type="submission" date="2020-12" db="EMBL/GenBank/DDBJ databases">
        <title>Concerted genomic and epigenomic changes stabilize Arabidopsis allopolyploids.</title>
        <authorList>
            <person name="Chen Z."/>
        </authorList>
    </citation>
    <scope>NUCLEOTIDE SEQUENCE [LARGE SCALE GENOMIC DNA]</scope>
    <source>
        <strain evidence="12">Allo738</strain>
        <tissue evidence="12">Leaf</tissue>
    </source>
</reference>
<feature type="region of interest" description="Disordered" evidence="9">
    <location>
        <begin position="484"/>
        <end position="504"/>
    </location>
</feature>
<dbReference type="PANTHER" id="PTHR37984">
    <property type="entry name" value="PROTEIN CBG26694"/>
    <property type="match status" value="1"/>
</dbReference>
<organism evidence="12 13">
    <name type="scientific">Arabidopsis thaliana x Arabidopsis arenosa</name>
    <dbReference type="NCBI Taxonomy" id="1240361"/>
    <lineage>
        <taxon>Eukaryota</taxon>
        <taxon>Viridiplantae</taxon>
        <taxon>Streptophyta</taxon>
        <taxon>Embryophyta</taxon>
        <taxon>Tracheophyta</taxon>
        <taxon>Spermatophyta</taxon>
        <taxon>Magnoliopsida</taxon>
        <taxon>eudicotyledons</taxon>
        <taxon>Gunneridae</taxon>
        <taxon>Pentapetalae</taxon>
        <taxon>rosids</taxon>
        <taxon>malvids</taxon>
        <taxon>Brassicales</taxon>
        <taxon>Brassicaceae</taxon>
        <taxon>Camelineae</taxon>
        <taxon>Arabidopsis</taxon>
    </lineage>
</organism>
<keyword evidence="2" id="KW-0548">Nucleotidyltransferase</keyword>
<evidence type="ECO:0000256" key="7">
    <source>
        <dbReference type="PROSITE-ProRule" id="PRU00047"/>
    </source>
</evidence>
<sequence length="3743" mass="427176">MHLRSHGQEHLVERVDDIGRFERENSRARRERERIEHLDRLRMDQPPPPVVDGDHGHNGNDQHNGAQVPNHAPRALHPIGAFDVPNIHGNRNGIRAPPVENNNFEIKSSLINMVQGSKFHGLSMEDPLDHLDQFDMLCSTVKINGISEDAFKLRLFPFSLGDRARIWEKNLPQGSITSWDQCKKAFLKKFFSTTRTARLRNEISSFTQKNNESFCEAWERFKGYKMQCPHHGFSNESLLSTLYRGVLPKFRMLLDTASNGNFLGQDVEDGMSLVENLAQSDGNYGEDYDRTSRERNEMSDLNRKEIKALNDKIDKMILTNQKPVHFVSESDVYQGYQENMEGCLEGQEEVNYVGGQGYNKFNPNYRNHPNLSYRSTNVENPQDQSYPPLKPPGFTQQPNYQPKPQGNYQPKPQAYHQHQNQGSSSNPQPQADDTNALLRQLLDGQGRGAIELATQMKGMHTKVDDMYGDLNAKIERLNAHVYNQSSSTSKRPMGTLPSKPEPNPKEYINAITLRSGKELPSGELNRDIEPKEGEIVIEIEEDEVLNEKVCEQEVDVEEVVVDKGKGKVVEESKEDKVQEGSTKKGKNFAKKETLFVPPPYEPKLPFPGRFKKQQLEKYRAMFDEQMKEVTITMPIIDAFLLNPTYNKFLKDSVLEKKKTLQGMVLLTHECSAIIQNKIVAKKLDDPGSFTLPCALGPLSFGHCLCDLGASVSLMPLSVAKRLGFTRYKDCRISLVLADRSIRTPVGLLEDLPVMIGHFEIPTDFVVLEMDEEPKDPLILGRPFLRTAGAMIDVRRGRINLNLGKEVLTFDINKVMKKPTIEGQVFYIEEMDALADELLEELALEDSLQSTLTVKKGEFGLLESDSEGYEKILDSHKPSNEDETFLELKEASHVINIVEVEEVTNEEEASNGKSSIDGDWSELKAPKVELKPLPKGLRYAFLGTSSTYPVIINEELNDLETATLLGELKKYRKAIGYSLDDIRGISEALCVHRIHLDNESMTSVEHQRRLNPNLRDVVRKEILKLLDAGIIYPISDSTWVSPVHVVPKKGGVTVVKNENDELIPTRTITGHRMCIDYRKLNAASRKDHFPLPFIDQMLERLANHTHYCFLDGYSGFFQIPIHPNDQEKTTFTCPYGTFAYRRMPFGLCNAPATFQRCMMSIFSDLIENVVEVFMDDFSVYGDSFSSCLSNLCRVLKRCEETNLVLNWEKCHFMVQDGIVLGHKISEKGIEVDRAKIDVMTNLAPPNSVKGIRSFLGHAGFYRRFIKDFSKIARPLTRLLCKEVAFVFDEECLEAFEKIKRELVSAPIVQAPDWTLPFEIMCDASDYAVGAVLGQRKDMKLHVIYYESRTLDDAQVKYATTEKELLAIVFAFEKFRSYLVGSKVIVYTDHAALRHLLAKKDAKPRLLRWILLLQEFDLEIKDKKGIENGVADHLSRLRIENDIPIDDSLPEEQLLAFRLLDASHDTYMKLEEIKALKEDGPWYADYVNYLACGKEPPNLTSYDKKKFFKDINHFYWDEPYLYTLCKDKIYRRCVSEDEVEGILAHCHGSSYGGHFATFKTVSKVLQAGLWWPTMFKDAQGFISKCDSCQRKGNISRRNEMPQNPILVVEVFDVWGIDFMGPFPSSYGNKYILVAVDYVSKWVEAIASPTNDARVVLKLFKTIIFPRFGVPRVVISDGGKHFINKVFESLLKKHGVKHKVATPYHPQTSGQVEISNREIKAILEKTVGTTRKDWSAKLDDALWAYRTAFKTPIGTTPFNLLYGKSCHLPVELEYKAIWAVKLLNFDIKTAEEKRLIQLNDLDEIRLEAYENSKIYKDRTKAFHDKRIIPRDFKVGDQVLLFNSRLRLFPGKLKSRWSGPFKIKEVRPYGASVLWNKVGGEFVVNGQRLKPYLANDNIEEGTTVQFEGINLSLYLVEMHQDAASRLSRRCKLVRPNLLISSWCIRMLHQGYHVDAGWSVKTYKFPADTSGKDVMTKTMLRPGEKAQEQVAKTRNQKKKEGKKPVSDVSSSESVGGNDNGSESESGSPVVAKKTKEKVPSKKYTYTDYFKMFHAVKFMPTKYADHTLLTQLGIHEDVLQIFKNIGLDKFFQMEFPAYKIPTCQFLASLEVHINPKEPSSETLGYIKFKVGGKSFQVEFHQLDAIFGFPGGTIINLPLNKHEQRDVWRTIAVGDYKKGVSNGSNIRHPAIRYAHKVLAHTLFARRETARVNEDEMSLLIDGIKPMLQKCANGKMIIGRREMISNAFILAKQLLYYKGTWVKSSKPSSQLSIGGIVTPILLFCGVKLGGREEELTRIDAPYLSKADFLEGRFGSNYAYNYHTSLKEQKTLLLPNVDLTALTSRDNVIFQPSEEMLYQARIHPPLEPICGSKKNDREDVGSSRDVLPAPRIIGSERYDFQPYGGAIQNKALRHAHNSINLLQRFVKWQGRSMKKLLRKVKSLEGEVKSLKGKLNGGEPSHHEEEMVAETEGNDGTNNGMNTDGRHSYHEPSSSFMEHQELPRPSSYEQIPRRKRRAIRSPTPSSKVIMESIEFYSDEEIQGEEPYQVMSDVEDNYGSISWHHNDHSDSESRDEPGREAPEPEPPDSYNTNTGYSKPWIKFNDDFCSHGSKSPLTRAMSFSEKKNYLKWEDDMEYKGATAKEYNCQRLPRHEEKLDHHTLLYRGPTASRQAKPRHKFFHTNTRVVQEVTQEVTQRSSMWRKPYPRGRRDYLAERDSGITNLRGGELKRGTRRDPLLSNPTRTYQTKLRLSLDNGYEYFGPESFDFAGRERDYLQWELNMDKYFRYYSIPKEERLNYCLEQLMGSAKRWWDREEKDRRWFKEPALKTWGQLKILMRERYAPHSLPQPGQHTYHPKEPSRENTTYQRVSSNQIADQDPAKKNEKGTCAKGEPSSIPVLEPHAEPYVEPHAELKQGKSSNSLKSNEPTCYRCHKRGHFAATCTKRQVEDVTSLELKLNASNSNDCLVNSSLEISNSRLMHLSLPKVIDAGLCPSMDETSKEVDHKEATLKEVENDISFEEQLSETKTLSQVCRNKTYDQAALKGRVMIHPCSTPADLASKIIHIKAELIPNTLHGTQVSETYYLVRYWHYLIFKRSFKNPIHIISISSIMHLILSLSASESTGTMKICEDQREATTMLRLLSDQSKQEVDSGLTHEKVQSNLFHYVYERPLSALIHLSCAKSVETHVGNKETHVDPKEGSTTNDVVQQYQELLICKSVTKENEIVTNNILLQEEPPDQPSNQQTKLISKDTLTEDLSQVSKLLLLIVYSDSNDVIINLLILKECEKIVDLLNKSMELISCLRTYQVADLLCDILSESLCGKEMVQSKIGLLVYIDPMTVLMHLFLAQSVDELAGTNKEHMEHKGDSPEVRKVNDQIQNQSEPAPLMLTPSIMETRRVSNSCLIKEEPPDFKAQAQTREGVKQATWQLKAPDQNRGVILSFLLKGEPPDAPCIIKPPPYQGKTLASQNRMKANLLSLGADCIVSRSKLFQGRGYDADIQIKTNREYTKPTGTCIKPVDMEHFGGFLPKWSHNQAQGLGLIVHQQINPKKTNDGSRGIKDQRAESPCYGNLTVALFFPYLGFVPMGLPRKVFNEATSSYQGIIYQAIDLKMLQVHIADVLADRPAALLAELLAELLSEVLRQMKPNKEIFLILHLDAPQSYTWKPGEHLGYTRHVPHKLWYTLPHKNPRSYYLPYMEPKEINLQQLFPSLFVRLCENLETVQKLPRRHNFLPKLTRYKAHLTCLTWTDFTFNVQYFH</sequence>
<dbReference type="SMART" id="SM00343">
    <property type="entry name" value="ZnF_C2HC"/>
    <property type="match status" value="1"/>
</dbReference>
<keyword evidence="3" id="KW-0540">Nuclease</keyword>
<evidence type="ECO:0000256" key="6">
    <source>
        <dbReference type="ARBA" id="ARBA00022918"/>
    </source>
</evidence>
<evidence type="ECO:0000256" key="4">
    <source>
        <dbReference type="ARBA" id="ARBA00022759"/>
    </source>
</evidence>
<dbReference type="EMBL" id="JAEFBK010000006">
    <property type="protein sequence ID" value="KAG7594900.1"/>
    <property type="molecule type" value="Genomic_DNA"/>
</dbReference>
<gene>
    <name evidence="12" type="ORF">ISN45_Aa01g036240</name>
</gene>
<dbReference type="GO" id="GO:0016787">
    <property type="term" value="F:hydrolase activity"/>
    <property type="evidence" value="ECO:0007669"/>
    <property type="project" value="UniProtKB-KW"/>
</dbReference>
<dbReference type="PANTHER" id="PTHR37984:SF5">
    <property type="entry name" value="PROTEIN NYNRIN-LIKE"/>
    <property type="match status" value="1"/>
</dbReference>
<keyword evidence="8" id="KW-0175">Coiled coil</keyword>
<dbReference type="GO" id="GO:0003964">
    <property type="term" value="F:RNA-directed DNA polymerase activity"/>
    <property type="evidence" value="ECO:0007669"/>
    <property type="project" value="UniProtKB-KW"/>
</dbReference>
<feature type="compositionally biased region" description="Polar residues" evidence="9">
    <location>
        <begin position="361"/>
        <end position="385"/>
    </location>
</feature>
<feature type="coiled-coil region" evidence="8">
    <location>
        <begin position="2983"/>
        <end position="3010"/>
    </location>
</feature>
<dbReference type="Pfam" id="PF00665">
    <property type="entry name" value="rve"/>
    <property type="match status" value="1"/>
</dbReference>
<feature type="compositionally biased region" description="Basic and acidic residues" evidence="9">
    <location>
        <begin position="2553"/>
        <end position="2571"/>
    </location>
</feature>
<keyword evidence="6 12" id="KW-0695">RNA-directed DNA polymerase</keyword>
<dbReference type="InterPro" id="IPR041588">
    <property type="entry name" value="Integrase_H2C2"/>
</dbReference>
<dbReference type="InterPro" id="IPR001584">
    <property type="entry name" value="Integrase_cat-core"/>
</dbReference>
<keyword evidence="7" id="KW-0862">Zinc</keyword>
<evidence type="ECO:0000256" key="5">
    <source>
        <dbReference type="ARBA" id="ARBA00022801"/>
    </source>
</evidence>
<keyword evidence="4" id="KW-0255">Endonuclease</keyword>
<feature type="region of interest" description="Disordered" evidence="9">
    <location>
        <begin position="2832"/>
        <end position="2888"/>
    </location>
</feature>
<name>A0A8T2C9D0_9BRAS</name>
<feature type="compositionally biased region" description="Basic and acidic residues" evidence="9">
    <location>
        <begin position="2866"/>
        <end position="2875"/>
    </location>
</feature>
<dbReference type="CDD" id="cd09274">
    <property type="entry name" value="RNase_HI_RT_Ty3"/>
    <property type="match status" value="1"/>
</dbReference>
<dbReference type="InterPro" id="IPR004312">
    <property type="entry name" value="ATHILA_Orf1_C"/>
</dbReference>
<dbReference type="Proteomes" id="UP000694240">
    <property type="component" value="Chromosome 6"/>
</dbReference>
<dbReference type="GO" id="GO:0004519">
    <property type="term" value="F:endonuclease activity"/>
    <property type="evidence" value="ECO:0007669"/>
    <property type="project" value="UniProtKB-KW"/>
</dbReference>
<feature type="compositionally biased region" description="Polar residues" evidence="9">
    <location>
        <begin position="394"/>
        <end position="410"/>
    </location>
</feature>
<feature type="compositionally biased region" description="Polar residues" evidence="9">
    <location>
        <begin position="2850"/>
        <end position="2863"/>
    </location>
</feature>
<dbReference type="FunFam" id="3.30.70.270:FF:000020">
    <property type="entry name" value="Transposon Tf2-6 polyprotein-like Protein"/>
    <property type="match status" value="1"/>
</dbReference>
<keyword evidence="7" id="KW-0863">Zinc-finger</keyword>
<dbReference type="Pfam" id="PF03732">
    <property type="entry name" value="Retrotrans_gag"/>
    <property type="match status" value="1"/>
</dbReference>
<feature type="domain" description="Integrase catalytic" evidence="11">
    <location>
        <begin position="1598"/>
        <end position="1762"/>
    </location>
</feature>
<comment type="caution">
    <text evidence="12">The sequence shown here is derived from an EMBL/GenBank/DDBJ whole genome shotgun (WGS) entry which is preliminary data.</text>
</comment>
<feature type="compositionally biased region" description="Low complexity" evidence="9">
    <location>
        <begin position="2001"/>
        <end position="2022"/>
    </location>
</feature>
<feature type="compositionally biased region" description="Low complexity" evidence="9">
    <location>
        <begin position="416"/>
        <end position="430"/>
    </location>
</feature>
<evidence type="ECO:0000256" key="3">
    <source>
        <dbReference type="ARBA" id="ARBA00022722"/>
    </source>
</evidence>
<evidence type="ECO:0000256" key="1">
    <source>
        <dbReference type="ARBA" id="ARBA00022679"/>
    </source>
</evidence>
<feature type="region of interest" description="Disordered" evidence="9">
    <location>
        <begin position="1974"/>
        <end position="2028"/>
    </location>
</feature>
<evidence type="ECO:0000259" key="11">
    <source>
        <dbReference type="PROSITE" id="PS50994"/>
    </source>
</evidence>
<dbReference type="InterPro" id="IPR050951">
    <property type="entry name" value="Retrovirus_Pol_polyprotein"/>
</dbReference>
<feature type="region of interest" description="Disordered" evidence="9">
    <location>
        <begin position="2461"/>
        <end position="2515"/>
    </location>
</feature>
<evidence type="ECO:0000256" key="2">
    <source>
        <dbReference type="ARBA" id="ARBA00022695"/>
    </source>
</evidence>
<dbReference type="PROSITE" id="PS50158">
    <property type="entry name" value="ZF_CCHC"/>
    <property type="match status" value="1"/>
</dbReference>
<keyword evidence="1" id="KW-0808">Transferase</keyword>
<evidence type="ECO:0000256" key="9">
    <source>
        <dbReference type="SAM" id="MobiDB-lite"/>
    </source>
</evidence>
<evidence type="ECO:0000259" key="10">
    <source>
        <dbReference type="PROSITE" id="PS50158"/>
    </source>
</evidence>
<keyword evidence="13" id="KW-1185">Reference proteome</keyword>
<feature type="compositionally biased region" description="Low complexity" evidence="9">
    <location>
        <begin position="2464"/>
        <end position="2473"/>
    </location>
</feature>
<evidence type="ECO:0000313" key="12">
    <source>
        <dbReference type="EMBL" id="KAG7594900.1"/>
    </source>
</evidence>
<keyword evidence="7" id="KW-0479">Metal-binding</keyword>